<protein>
    <submittedName>
        <fullName evidence="1">Uncharacterized protein</fullName>
    </submittedName>
</protein>
<reference evidence="1 2" key="1">
    <citation type="submission" date="2024-08" db="EMBL/GenBank/DDBJ databases">
        <title>Insights into the chromosomal genome structure of Flemingia macrophylla.</title>
        <authorList>
            <person name="Ding Y."/>
            <person name="Zhao Y."/>
            <person name="Bi W."/>
            <person name="Wu M."/>
            <person name="Zhao G."/>
            <person name="Gong Y."/>
            <person name="Li W."/>
            <person name="Zhang P."/>
        </authorList>
    </citation>
    <scope>NUCLEOTIDE SEQUENCE [LARGE SCALE GENOMIC DNA]</scope>
    <source>
        <strain evidence="1">DYQJB</strain>
        <tissue evidence="1">Leaf</tissue>
    </source>
</reference>
<dbReference type="Proteomes" id="UP001603857">
    <property type="component" value="Unassembled WGS sequence"/>
</dbReference>
<evidence type="ECO:0000313" key="2">
    <source>
        <dbReference type="Proteomes" id="UP001603857"/>
    </source>
</evidence>
<name>A0ABD1MTL7_9FABA</name>
<sequence>MQHFFPNELIVENYGGYKIMASLLQNKVFVSNFTYSKFRYKAKLNTNEIIL</sequence>
<dbReference type="EMBL" id="JBGMDY010000004">
    <property type="protein sequence ID" value="KAL2338838.1"/>
    <property type="molecule type" value="Genomic_DNA"/>
</dbReference>
<keyword evidence="2" id="KW-1185">Reference proteome</keyword>
<proteinExistence type="predicted"/>
<accession>A0ABD1MTL7</accession>
<comment type="caution">
    <text evidence="1">The sequence shown here is derived from an EMBL/GenBank/DDBJ whole genome shotgun (WGS) entry which is preliminary data.</text>
</comment>
<evidence type="ECO:0000313" key="1">
    <source>
        <dbReference type="EMBL" id="KAL2338838.1"/>
    </source>
</evidence>
<organism evidence="1 2">
    <name type="scientific">Flemingia macrophylla</name>
    <dbReference type="NCBI Taxonomy" id="520843"/>
    <lineage>
        <taxon>Eukaryota</taxon>
        <taxon>Viridiplantae</taxon>
        <taxon>Streptophyta</taxon>
        <taxon>Embryophyta</taxon>
        <taxon>Tracheophyta</taxon>
        <taxon>Spermatophyta</taxon>
        <taxon>Magnoliopsida</taxon>
        <taxon>eudicotyledons</taxon>
        <taxon>Gunneridae</taxon>
        <taxon>Pentapetalae</taxon>
        <taxon>rosids</taxon>
        <taxon>fabids</taxon>
        <taxon>Fabales</taxon>
        <taxon>Fabaceae</taxon>
        <taxon>Papilionoideae</taxon>
        <taxon>50 kb inversion clade</taxon>
        <taxon>NPAAA clade</taxon>
        <taxon>indigoferoid/millettioid clade</taxon>
        <taxon>Phaseoleae</taxon>
        <taxon>Flemingia</taxon>
    </lineage>
</organism>
<dbReference type="AlphaFoldDB" id="A0ABD1MTL7"/>
<gene>
    <name evidence="1" type="ORF">Fmac_013284</name>
</gene>